<reference evidence="2 3" key="1">
    <citation type="journal article" date="2023" name="PLoS ONE">
        <title>Cytospora paraplurivora sp. nov. isolated from orchards with fruit tree decline syndrome in Ontario, Canada.</title>
        <authorList>
            <person name="Ilyukhin E."/>
            <person name="Nguyen H.D.T."/>
            <person name="Castle A.J."/>
            <person name="Ellouze W."/>
        </authorList>
    </citation>
    <scope>NUCLEOTIDE SEQUENCE [LARGE SCALE GENOMIC DNA]</scope>
    <source>
        <strain evidence="2 3">FDS-564</strain>
    </source>
</reference>
<dbReference type="EMBL" id="JAJSPL020000023">
    <property type="protein sequence ID" value="KAK7739118.1"/>
    <property type="molecule type" value="Genomic_DNA"/>
</dbReference>
<dbReference type="Proteomes" id="UP001320245">
    <property type="component" value="Unassembled WGS sequence"/>
</dbReference>
<gene>
    <name evidence="2" type="ORF">SLS53_005754</name>
</gene>
<accession>A0AAN9YDZ7</accession>
<evidence type="ECO:0000256" key="1">
    <source>
        <dbReference type="SAM" id="MobiDB-lite"/>
    </source>
</evidence>
<organism evidence="2 3">
    <name type="scientific">Cytospora paraplurivora</name>
    <dbReference type="NCBI Taxonomy" id="2898453"/>
    <lineage>
        <taxon>Eukaryota</taxon>
        <taxon>Fungi</taxon>
        <taxon>Dikarya</taxon>
        <taxon>Ascomycota</taxon>
        <taxon>Pezizomycotina</taxon>
        <taxon>Sordariomycetes</taxon>
        <taxon>Sordariomycetidae</taxon>
        <taxon>Diaporthales</taxon>
        <taxon>Cytosporaceae</taxon>
        <taxon>Cytospora</taxon>
    </lineage>
</organism>
<sequence length="207" mass="23521">MPPKRSHSSSRIGEKRAKVKVSPRDPSTLISSIQAELVQNTSAVLFTTGGKINLTESCTETDEKRDPVTIRWDSRSQTVRKVTFPLEHTRTAQVRLKELVGDCDPPTIDLEDHHRKASRLDVPNFSTDYSPEDNHVMEKIMQTLEFSGSGCYRWVRAKLHSLKVYSAPSGKFRPHDTPRSEKQFGSLVVCLPNVHKGKFYDLNIWDT</sequence>
<protein>
    <submittedName>
        <fullName evidence="2">Uncharacterized protein</fullName>
    </submittedName>
</protein>
<keyword evidence="3" id="KW-1185">Reference proteome</keyword>
<feature type="region of interest" description="Disordered" evidence="1">
    <location>
        <begin position="1"/>
        <end position="26"/>
    </location>
</feature>
<evidence type="ECO:0000313" key="3">
    <source>
        <dbReference type="Proteomes" id="UP001320245"/>
    </source>
</evidence>
<name>A0AAN9YDZ7_9PEZI</name>
<proteinExistence type="predicted"/>
<dbReference type="AlphaFoldDB" id="A0AAN9YDZ7"/>
<comment type="caution">
    <text evidence="2">The sequence shown here is derived from an EMBL/GenBank/DDBJ whole genome shotgun (WGS) entry which is preliminary data.</text>
</comment>
<evidence type="ECO:0000313" key="2">
    <source>
        <dbReference type="EMBL" id="KAK7739118.1"/>
    </source>
</evidence>